<feature type="compositionally biased region" description="Basic and acidic residues" evidence="1">
    <location>
        <begin position="210"/>
        <end position="219"/>
    </location>
</feature>
<organism evidence="2 3">
    <name type="scientific">Trypanosoma theileri</name>
    <dbReference type="NCBI Taxonomy" id="67003"/>
    <lineage>
        <taxon>Eukaryota</taxon>
        <taxon>Discoba</taxon>
        <taxon>Euglenozoa</taxon>
        <taxon>Kinetoplastea</taxon>
        <taxon>Metakinetoplastina</taxon>
        <taxon>Trypanosomatida</taxon>
        <taxon>Trypanosomatidae</taxon>
        <taxon>Trypanosoma</taxon>
    </lineage>
</organism>
<dbReference type="RefSeq" id="XP_028887511.1">
    <property type="nucleotide sequence ID" value="XM_029021003.1"/>
</dbReference>
<feature type="compositionally biased region" description="Low complexity" evidence="1">
    <location>
        <begin position="153"/>
        <end position="165"/>
    </location>
</feature>
<name>A0A1X0P9D9_9TRYP</name>
<feature type="compositionally biased region" description="Polar residues" evidence="1">
    <location>
        <begin position="1"/>
        <end position="20"/>
    </location>
</feature>
<feature type="compositionally biased region" description="Polar residues" evidence="1">
    <location>
        <begin position="196"/>
        <end position="209"/>
    </location>
</feature>
<sequence>MVSDVNTFKSNSTYMSSGGNTDVEHHQRDVFTHLYKDAVLKQQKQQQQQQQRQRQQHHQQEEEYMGTRHVSVHNDITPIAPQRKNSILGDPETSEMLPGITPFATNKRIDKLALPRGPDHTTLIPPSPNYGRLLNFTEEEAEENARRRRHHSINNNNHHNNISRRFSQVTIPTCNPRINRLATPKQYMEYTPPVSRRNSSISRKNTSSRGQDERQEYQRPRQRSSTPLRRTQPVFRF</sequence>
<evidence type="ECO:0000313" key="2">
    <source>
        <dbReference type="EMBL" id="ORC93445.1"/>
    </source>
</evidence>
<dbReference type="GeneID" id="39980783"/>
<evidence type="ECO:0000313" key="3">
    <source>
        <dbReference type="Proteomes" id="UP000192257"/>
    </source>
</evidence>
<comment type="caution">
    <text evidence="2">The sequence shown here is derived from an EMBL/GenBank/DDBJ whole genome shotgun (WGS) entry which is preliminary data.</text>
</comment>
<dbReference type="Proteomes" id="UP000192257">
    <property type="component" value="Unassembled WGS sequence"/>
</dbReference>
<accession>A0A1X0P9D9</accession>
<evidence type="ECO:0000256" key="1">
    <source>
        <dbReference type="SAM" id="MobiDB-lite"/>
    </source>
</evidence>
<dbReference type="OrthoDB" id="252984at2759"/>
<proteinExistence type="predicted"/>
<reference evidence="2 3" key="1">
    <citation type="submission" date="2017-03" db="EMBL/GenBank/DDBJ databases">
        <title>An alternative strategy for trypanosome survival in the mammalian bloodstream revealed through genome and transcriptome analysis of the ubiquitous bovine parasite Trypanosoma (Megatrypanum) theileri.</title>
        <authorList>
            <person name="Kelly S."/>
            <person name="Ivens A."/>
            <person name="Mott A."/>
            <person name="O'Neill E."/>
            <person name="Emms D."/>
            <person name="Macleod O."/>
            <person name="Voorheis P."/>
            <person name="Matthews J."/>
            <person name="Matthews K."/>
            <person name="Carrington M."/>
        </authorList>
    </citation>
    <scope>NUCLEOTIDE SEQUENCE [LARGE SCALE GENOMIC DNA]</scope>
    <source>
        <strain evidence="2">Edinburgh</strain>
    </source>
</reference>
<feature type="region of interest" description="Disordered" evidence="1">
    <location>
        <begin position="40"/>
        <end position="65"/>
    </location>
</feature>
<dbReference type="VEuPathDB" id="TriTrypDB:TM35_000013220"/>
<protein>
    <submittedName>
        <fullName evidence="2">Uncharacterized protein</fullName>
    </submittedName>
</protein>
<dbReference type="AlphaFoldDB" id="A0A1X0P9D9"/>
<feature type="region of interest" description="Disordered" evidence="1">
    <location>
        <begin position="1"/>
        <end position="24"/>
    </location>
</feature>
<keyword evidence="3" id="KW-1185">Reference proteome</keyword>
<feature type="region of interest" description="Disordered" evidence="1">
    <location>
        <begin position="182"/>
        <end position="237"/>
    </location>
</feature>
<gene>
    <name evidence="2" type="ORF">TM35_000013220</name>
</gene>
<dbReference type="EMBL" id="NBCO01000001">
    <property type="protein sequence ID" value="ORC93445.1"/>
    <property type="molecule type" value="Genomic_DNA"/>
</dbReference>
<feature type="region of interest" description="Disordered" evidence="1">
    <location>
        <begin position="140"/>
        <end position="168"/>
    </location>
</feature>
<feature type="compositionally biased region" description="Low complexity" evidence="1">
    <location>
        <begin position="41"/>
        <end position="53"/>
    </location>
</feature>